<dbReference type="EMBL" id="JABEZY010270386">
    <property type="protein sequence ID" value="MBA0755514.1"/>
    <property type="molecule type" value="Genomic_DNA"/>
</dbReference>
<gene>
    <name evidence="2" type="ORF">Gogos_005601</name>
</gene>
<feature type="domain" description="RNase H type-1" evidence="1">
    <location>
        <begin position="14"/>
        <end position="86"/>
    </location>
</feature>
<sequence length="86" mass="9555">MARDSGYATTGGVGILDGILILLNKGYRRVIILTDNLGVVQILSDLNLKDSGITVLRRTHCIMRAEGMWKIKHIPRNRNLVADRLA</sequence>
<dbReference type="AlphaFoldDB" id="A0A7J9D4M7"/>
<evidence type="ECO:0000313" key="2">
    <source>
        <dbReference type="EMBL" id="MBA0755514.1"/>
    </source>
</evidence>
<dbReference type="CDD" id="cd06222">
    <property type="entry name" value="RNase_H_like"/>
    <property type="match status" value="1"/>
</dbReference>
<evidence type="ECO:0000313" key="3">
    <source>
        <dbReference type="Proteomes" id="UP000593579"/>
    </source>
</evidence>
<protein>
    <recommendedName>
        <fullName evidence="1">RNase H type-1 domain-containing protein</fullName>
    </recommendedName>
</protein>
<proteinExistence type="predicted"/>
<keyword evidence="3" id="KW-1185">Reference proteome</keyword>
<dbReference type="Pfam" id="PF13456">
    <property type="entry name" value="RVT_3"/>
    <property type="match status" value="1"/>
</dbReference>
<evidence type="ECO:0000259" key="1">
    <source>
        <dbReference type="Pfam" id="PF13456"/>
    </source>
</evidence>
<dbReference type="InterPro" id="IPR036397">
    <property type="entry name" value="RNaseH_sf"/>
</dbReference>
<dbReference type="GO" id="GO:0003676">
    <property type="term" value="F:nucleic acid binding"/>
    <property type="evidence" value="ECO:0007669"/>
    <property type="project" value="InterPro"/>
</dbReference>
<dbReference type="Proteomes" id="UP000593579">
    <property type="component" value="Unassembled WGS sequence"/>
</dbReference>
<reference evidence="2 3" key="1">
    <citation type="journal article" date="2019" name="Genome Biol. Evol.">
        <title>Insights into the evolution of the New World diploid cottons (Gossypium, subgenus Houzingenia) based on genome sequencing.</title>
        <authorList>
            <person name="Grover C.E."/>
            <person name="Arick M.A. 2nd"/>
            <person name="Thrash A."/>
            <person name="Conover J.L."/>
            <person name="Sanders W.S."/>
            <person name="Peterson D.G."/>
            <person name="Frelichowski J.E."/>
            <person name="Scheffler J.A."/>
            <person name="Scheffler B.E."/>
            <person name="Wendel J.F."/>
        </authorList>
    </citation>
    <scope>NUCLEOTIDE SEQUENCE [LARGE SCALE GENOMIC DNA]</scope>
    <source>
        <strain evidence="2">5</strain>
        <tissue evidence="2">Leaf</tissue>
    </source>
</reference>
<feature type="non-terminal residue" evidence="2">
    <location>
        <position position="86"/>
    </location>
</feature>
<comment type="caution">
    <text evidence="2">The sequence shown here is derived from an EMBL/GenBank/DDBJ whole genome shotgun (WGS) entry which is preliminary data.</text>
</comment>
<dbReference type="Gene3D" id="3.30.420.10">
    <property type="entry name" value="Ribonuclease H-like superfamily/Ribonuclease H"/>
    <property type="match status" value="1"/>
</dbReference>
<name>A0A7J9D4M7_GOSGO</name>
<dbReference type="OrthoDB" id="983789at2759"/>
<dbReference type="InterPro" id="IPR044730">
    <property type="entry name" value="RNase_H-like_dom_plant"/>
</dbReference>
<organism evidence="2 3">
    <name type="scientific">Gossypium gossypioides</name>
    <name type="common">Mexican cotton</name>
    <name type="synonym">Selera gossypioides</name>
    <dbReference type="NCBI Taxonomy" id="34282"/>
    <lineage>
        <taxon>Eukaryota</taxon>
        <taxon>Viridiplantae</taxon>
        <taxon>Streptophyta</taxon>
        <taxon>Embryophyta</taxon>
        <taxon>Tracheophyta</taxon>
        <taxon>Spermatophyta</taxon>
        <taxon>Magnoliopsida</taxon>
        <taxon>eudicotyledons</taxon>
        <taxon>Gunneridae</taxon>
        <taxon>Pentapetalae</taxon>
        <taxon>rosids</taxon>
        <taxon>malvids</taxon>
        <taxon>Malvales</taxon>
        <taxon>Malvaceae</taxon>
        <taxon>Malvoideae</taxon>
        <taxon>Gossypium</taxon>
    </lineage>
</organism>
<dbReference type="InterPro" id="IPR002156">
    <property type="entry name" value="RNaseH_domain"/>
</dbReference>
<dbReference type="GO" id="GO:0004523">
    <property type="term" value="F:RNA-DNA hybrid ribonuclease activity"/>
    <property type="evidence" value="ECO:0007669"/>
    <property type="project" value="InterPro"/>
</dbReference>
<accession>A0A7J9D4M7</accession>